<dbReference type="Gene3D" id="2.130.10.10">
    <property type="entry name" value="YVTN repeat-like/Quinoprotein amine dehydrogenase"/>
    <property type="match status" value="2"/>
</dbReference>
<dbReference type="PROSITE" id="PS50043">
    <property type="entry name" value="HTH_LUXR_2"/>
    <property type="match status" value="1"/>
</dbReference>
<dbReference type="InterPro" id="IPR000792">
    <property type="entry name" value="Tscrpt_reg_LuxR_C"/>
</dbReference>
<gene>
    <name evidence="4" type="ORF">QM524_09740</name>
</gene>
<dbReference type="InterPro" id="IPR011123">
    <property type="entry name" value="Y_Y_Y"/>
</dbReference>
<accession>A0ABT6Y7I9</accession>
<dbReference type="InterPro" id="IPR036388">
    <property type="entry name" value="WH-like_DNA-bd_sf"/>
</dbReference>
<dbReference type="SUPFAM" id="SSF46894">
    <property type="entry name" value="C-terminal effector domain of the bipartite response regulators"/>
    <property type="match status" value="1"/>
</dbReference>
<keyword evidence="5" id="KW-1185">Reference proteome</keyword>
<name>A0ABT6Y7I9_9BACT</name>
<feature type="transmembrane region" description="Helical" evidence="2">
    <location>
        <begin position="747"/>
        <end position="769"/>
    </location>
</feature>
<dbReference type="SUPFAM" id="SSF63829">
    <property type="entry name" value="Calcium-dependent phosphotriesterase"/>
    <property type="match status" value="2"/>
</dbReference>
<evidence type="ECO:0000259" key="3">
    <source>
        <dbReference type="PROSITE" id="PS50043"/>
    </source>
</evidence>
<dbReference type="EMBL" id="JASHIF010000008">
    <property type="protein sequence ID" value="MDI9859491.1"/>
    <property type="molecule type" value="Genomic_DNA"/>
</dbReference>
<dbReference type="Proteomes" id="UP001236507">
    <property type="component" value="Unassembled WGS sequence"/>
</dbReference>
<evidence type="ECO:0000313" key="4">
    <source>
        <dbReference type="EMBL" id="MDI9859491.1"/>
    </source>
</evidence>
<evidence type="ECO:0000313" key="5">
    <source>
        <dbReference type="Proteomes" id="UP001236507"/>
    </source>
</evidence>
<keyword evidence="2" id="KW-1133">Transmembrane helix</keyword>
<dbReference type="InterPro" id="IPR015943">
    <property type="entry name" value="WD40/YVTN_repeat-like_dom_sf"/>
</dbReference>
<feature type="domain" description="HTH luxR-type" evidence="3">
    <location>
        <begin position="896"/>
        <end position="961"/>
    </location>
</feature>
<reference evidence="4 5" key="1">
    <citation type="submission" date="2023-05" db="EMBL/GenBank/DDBJ databases">
        <title>Novel species of genus Flectobacillus isolated from stream in China.</title>
        <authorList>
            <person name="Lu H."/>
        </authorList>
    </citation>
    <scope>NUCLEOTIDE SEQUENCE [LARGE SCALE GENOMIC DNA]</scope>
    <source>
        <strain evidence="4 5">KCTC 42575</strain>
    </source>
</reference>
<comment type="caution">
    <text evidence="4">The sequence shown here is derived from an EMBL/GenBank/DDBJ whole genome shotgun (WGS) entry which is preliminary data.</text>
</comment>
<keyword evidence="2" id="KW-0472">Membrane</keyword>
<dbReference type="PANTHER" id="PTHR43547:SF2">
    <property type="entry name" value="HYBRID SIGNAL TRANSDUCTION HISTIDINE KINASE C"/>
    <property type="match status" value="1"/>
</dbReference>
<sequence length="963" mass="110927">MNRLILSIILLLSISISFGQNTIGLPEINNYTKNQYLAGTQNWGIQQDAAGRMYFANNEGLLTFDGNYWRKYHLPSKTKVRSLAIASDGKIYVGGENEIGYFSPSENGVLAYHSLKQLLPEKDQTFYDVWNVCVWKESVFFRSSSRIFEYKANKISVYRPSSHWRFLGKSSEKLIAQDFDKGLLYFENGQWIPFSTDLQLLGKQLVTSIVPISKELSLISTFENGLYWLNTQRVQAFATSFITEISKYRIYHAVQINATQIALSTSLNGCYIIDIHGNFIQHFSKTEGLNNNNILSSFLDKQKNLWLGLDNGIAFVATNNAIKSISIMQDADAGGYASALYQGNLYLGTANGLYVAPIKEQGDLSYEKSAFRKVPNSTGQVWNLQVINRQLLMGHHEGAYIVNAKSAQKIDDNGGYWTFVPLSSLQPTARLVAGNYNGLKFWNYKNGQFSVDKRVDNFHISSRFVCIDPNNDKTIWTSHPYKGVFRVSMKDSLKTEVKLYGAREGLTLSENNSFVYRLKNRVIIASENGIFEYNIHTDKFVPCSLLMPYFKGMKMYYLKEDQDGNVWFIADNRIGVLDFSSNKPQVIYFPELNNRLVSGFEFINPMNLENVIVGGEKGFFHINYKAYRQKLSKVNVLISEISASGKIDSVFFGGIKSTEKAKNTEIDSDFDRLTFEYSSTLFHQLQTVEYACQLEGFDATWSAWTKKTSKEYTQLPAGTYLFKVKARNNLGQESDITSYQVIILPPWYLTIWAYIFYLFLLFLAFWRLFRWQQQKFIDQQVSFQKEQKQLMYMHQLELDKNEKEIVSLKNEKLEAEIIHKNAELASSAMYLVQKAELLTKLKQDLGKMYKSGNVEEIKEDLKRMMKTVDDENTVETDWNQFSMHFDSVHSNFLMVIKERFPNLSPSELKLCAYLRMNLSTKEIAQLMNISARSVEVSRYRLRKKLQLPSEVNFFSYFLSIYEE</sequence>
<keyword evidence="1" id="KW-0597">Phosphoprotein</keyword>
<evidence type="ECO:0000256" key="1">
    <source>
        <dbReference type="ARBA" id="ARBA00022553"/>
    </source>
</evidence>
<evidence type="ECO:0000256" key="2">
    <source>
        <dbReference type="SAM" id="Phobius"/>
    </source>
</evidence>
<keyword evidence="2" id="KW-0812">Transmembrane</keyword>
<dbReference type="Pfam" id="PF00196">
    <property type="entry name" value="GerE"/>
    <property type="match status" value="1"/>
</dbReference>
<dbReference type="InterPro" id="IPR013783">
    <property type="entry name" value="Ig-like_fold"/>
</dbReference>
<dbReference type="InterPro" id="IPR016032">
    <property type="entry name" value="Sig_transdc_resp-reg_C-effctor"/>
</dbReference>
<organism evidence="4 5">
    <name type="scientific">Flectobacillus roseus</name>
    <dbReference type="NCBI Taxonomy" id="502259"/>
    <lineage>
        <taxon>Bacteria</taxon>
        <taxon>Pseudomonadati</taxon>
        <taxon>Bacteroidota</taxon>
        <taxon>Cytophagia</taxon>
        <taxon>Cytophagales</taxon>
        <taxon>Flectobacillaceae</taxon>
        <taxon>Flectobacillus</taxon>
    </lineage>
</organism>
<proteinExistence type="predicted"/>
<protein>
    <submittedName>
        <fullName evidence="4">Triple tyrosine motif-containing protein</fullName>
    </submittedName>
</protein>
<dbReference type="Gene3D" id="2.60.40.10">
    <property type="entry name" value="Immunoglobulins"/>
    <property type="match status" value="1"/>
</dbReference>
<dbReference type="Gene3D" id="1.10.10.10">
    <property type="entry name" value="Winged helix-like DNA-binding domain superfamily/Winged helix DNA-binding domain"/>
    <property type="match status" value="1"/>
</dbReference>
<dbReference type="PANTHER" id="PTHR43547">
    <property type="entry name" value="TWO-COMPONENT HISTIDINE KINASE"/>
    <property type="match status" value="1"/>
</dbReference>
<dbReference type="SMART" id="SM00421">
    <property type="entry name" value="HTH_LUXR"/>
    <property type="match status" value="1"/>
</dbReference>
<dbReference type="Pfam" id="PF07495">
    <property type="entry name" value="Y_Y_Y"/>
    <property type="match status" value="1"/>
</dbReference>
<dbReference type="RefSeq" id="WP_283344422.1">
    <property type="nucleotide sequence ID" value="NZ_JASHIF010000008.1"/>
</dbReference>